<sequence length="171" mass="19006">MIGDRRAFSIWTMGVLEGRGLESSAEIEGKGEQGTRGKWEYESSPTTHLLPNPLYSSSYLLHIVAPDPLNVRLKSVTFPCSPPAFGVPFPCSPPALGVPFPYPCSSTLSFSFLISSSWCTSCFYWRRFSERRSQRPMEAVKVPMKVLQRVAIMKCYSVQSSASPNDSRLGD</sequence>
<dbReference type="Proteomes" id="UP000799536">
    <property type="component" value="Unassembled WGS sequence"/>
</dbReference>
<keyword evidence="2" id="KW-1185">Reference proteome</keyword>
<dbReference type="AlphaFoldDB" id="A0A9P4JKW8"/>
<proteinExistence type="predicted"/>
<organism evidence="1 2">
    <name type="scientific">Delitschia confertaspora ATCC 74209</name>
    <dbReference type="NCBI Taxonomy" id="1513339"/>
    <lineage>
        <taxon>Eukaryota</taxon>
        <taxon>Fungi</taxon>
        <taxon>Dikarya</taxon>
        <taxon>Ascomycota</taxon>
        <taxon>Pezizomycotina</taxon>
        <taxon>Dothideomycetes</taxon>
        <taxon>Pleosporomycetidae</taxon>
        <taxon>Pleosporales</taxon>
        <taxon>Delitschiaceae</taxon>
        <taxon>Delitschia</taxon>
    </lineage>
</organism>
<comment type="caution">
    <text evidence="1">The sequence shown here is derived from an EMBL/GenBank/DDBJ whole genome shotgun (WGS) entry which is preliminary data.</text>
</comment>
<evidence type="ECO:0000313" key="1">
    <source>
        <dbReference type="EMBL" id="KAF2201301.1"/>
    </source>
</evidence>
<gene>
    <name evidence="1" type="ORF">GQ43DRAFT_40939</name>
</gene>
<accession>A0A9P4JKW8</accession>
<dbReference type="EMBL" id="ML993982">
    <property type="protein sequence ID" value="KAF2201301.1"/>
    <property type="molecule type" value="Genomic_DNA"/>
</dbReference>
<protein>
    <submittedName>
        <fullName evidence="1">Uncharacterized protein</fullName>
    </submittedName>
</protein>
<reference evidence="1" key="1">
    <citation type="journal article" date="2020" name="Stud. Mycol.">
        <title>101 Dothideomycetes genomes: a test case for predicting lifestyles and emergence of pathogens.</title>
        <authorList>
            <person name="Haridas S."/>
            <person name="Albert R."/>
            <person name="Binder M."/>
            <person name="Bloem J."/>
            <person name="Labutti K."/>
            <person name="Salamov A."/>
            <person name="Andreopoulos B."/>
            <person name="Baker S."/>
            <person name="Barry K."/>
            <person name="Bills G."/>
            <person name="Bluhm B."/>
            <person name="Cannon C."/>
            <person name="Castanera R."/>
            <person name="Culley D."/>
            <person name="Daum C."/>
            <person name="Ezra D."/>
            <person name="Gonzalez J."/>
            <person name="Henrissat B."/>
            <person name="Kuo A."/>
            <person name="Liang C."/>
            <person name="Lipzen A."/>
            <person name="Lutzoni F."/>
            <person name="Magnuson J."/>
            <person name="Mondo S."/>
            <person name="Nolan M."/>
            <person name="Ohm R."/>
            <person name="Pangilinan J."/>
            <person name="Park H.-J."/>
            <person name="Ramirez L."/>
            <person name="Alfaro M."/>
            <person name="Sun H."/>
            <person name="Tritt A."/>
            <person name="Yoshinaga Y."/>
            <person name="Zwiers L.-H."/>
            <person name="Turgeon B."/>
            <person name="Goodwin S."/>
            <person name="Spatafora J."/>
            <person name="Crous P."/>
            <person name="Grigoriev I."/>
        </authorList>
    </citation>
    <scope>NUCLEOTIDE SEQUENCE</scope>
    <source>
        <strain evidence="1">ATCC 74209</strain>
    </source>
</reference>
<evidence type="ECO:0000313" key="2">
    <source>
        <dbReference type="Proteomes" id="UP000799536"/>
    </source>
</evidence>
<name>A0A9P4JKW8_9PLEO</name>